<evidence type="ECO:0000256" key="2">
    <source>
        <dbReference type="ARBA" id="ARBA00006706"/>
    </source>
</evidence>
<dbReference type="InterPro" id="IPR000092">
    <property type="entry name" value="Polyprenyl_synt"/>
</dbReference>
<dbReference type="GO" id="GO:0046872">
    <property type="term" value="F:metal ion binding"/>
    <property type="evidence" value="ECO:0007669"/>
    <property type="project" value="UniProtKB-KW"/>
</dbReference>
<evidence type="ECO:0000256" key="6">
    <source>
        <dbReference type="RuleBase" id="RU004466"/>
    </source>
</evidence>
<evidence type="ECO:0000313" key="8">
    <source>
        <dbReference type="Proteomes" id="UP000001349"/>
    </source>
</evidence>
<dbReference type="STRING" id="394503.Ccel_1526"/>
<evidence type="ECO:0000313" key="7">
    <source>
        <dbReference type="EMBL" id="ACL75878.1"/>
    </source>
</evidence>
<dbReference type="SFLD" id="SFLDS00005">
    <property type="entry name" value="Isoprenoid_Synthase_Type_I"/>
    <property type="match status" value="1"/>
</dbReference>
<sequence length="318" mass="36085">MFFDNQRLNGDIEKVEENLRNSVTSKNKLLVKAIADTVGAGGKRLRPAMVIVSSYFGKIRQENLIQLASAIELLHTATLIHDDVLDNSPYRRNNETVYKKYGTDMAIYCGDFLYTKALLMLADIVPANKLTIAARAVKTICEGEVDQYRDKYVMNLSVPSYLKRISRKTAVLFSASCALGALCAKCNPRITNSLSKLGFYYGVMFQLIDDFRDYKSGDSEWGKPVYNDLSKGILTLPAIYACRDSKEIHKRVQNYWNKKVNTNEELNSIISLICSSGGMEYTENYIKRYRQKALREIDKLPQSEARDILGDLINKLHI</sequence>
<dbReference type="GO" id="GO:0004659">
    <property type="term" value="F:prenyltransferase activity"/>
    <property type="evidence" value="ECO:0007669"/>
    <property type="project" value="InterPro"/>
</dbReference>
<evidence type="ECO:0000256" key="4">
    <source>
        <dbReference type="ARBA" id="ARBA00022723"/>
    </source>
</evidence>
<dbReference type="PROSITE" id="PS00444">
    <property type="entry name" value="POLYPRENYL_SYNTHASE_2"/>
    <property type="match status" value="1"/>
</dbReference>
<dbReference type="AlphaFoldDB" id="B8I252"/>
<dbReference type="RefSeq" id="WP_015925019.1">
    <property type="nucleotide sequence ID" value="NC_011898.1"/>
</dbReference>
<protein>
    <submittedName>
        <fullName evidence="7">Polyprenyl synthetase</fullName>
    </submittedName>
</protein>
<dbReference type="Proteomes" id="UP000001349">
    <property type="component" value="Chromosome"/>
</dbReference>
<dbReference type="InterPro" id="IPR008949">
    <property type="entry name" value="Isoprenoid_synthase_dom_sf"/>
</dbReference>
<comment type="cofactor">
    <cofactor evidence="1">
        <name>Mg(2+)</name>
        <dbReference type="ChEBI" id="CHEBI:18420"/>
    </cofactor>
</comment>
<dbReference type="CDD" id="cd00685">
    <property type="entry name" value="Trans_IPPS_HT"/>
    <property type="match status" value="1"/>
</dbReference>
<dbReference type="OrthoDB" id="9805316at2"/>
<dbReference type="GO" id="GO:0008299">
    <property type="term" value="P:isoprenoid biosynthetic process"/>
    <property type="evidence" value="ECO:0007669"/>
    <property type="project" value="InterPro"/>
</dbReference>
<keyword evidence="3 6" id="KW-0808">Transferase</keyword>
<keyword evidence="4" id="KW-0479">Metal-binding</keyword>
<gene>
    <name evidence="7" type="ordered locus">Ccel_1526</name>
</gene>
<dbReference type="SUPFAM" id="SSF48576">
    <property type="entry name" value="Terpenoid synthases"/>
    <property type="match status" value="1"/>
</dbReference>
<keyword evidence="5" id="KW-0460">Magnesium</keyword>
<dbReference type="EMBL" id="CP001348">
    <property type="protein sequence ID" value="ACL75878.1"/>
    <property type="molecule type" value="Genomic_DNA"/>
</dbReference>
<dbReference type="Gene3D" id="1.10.600.10">
    <property type="entry name" value="Farnesyl Diphosphate Synthase"/>
    <property type="match status" value="1"/>
</dbReference>
<dbReference type="PANTHER" id="PTHR12001">
    <property type="entry name" value="GERANYLGERANYL PYROPHOSPHATE SYNTHASE"/>
    <property type="match status" value="1"/>
</dbReference>
<evidence type="ECO:0000256" key="3">
    <source>
        <dbReference type="ARBA" id="ARBA00022679"/>
    </source>
</evidence>
<organism evidence="7 8">
    <name type="scientific">Ruminiclostridium cellulolyticum (strain ATCC 35319 / DSM 5812 / JCM 6584 / H10)</name>
    <name type="common">Clostridium cellulolyticum</name>
    <dbReference type="NCBI Taxonomy" id="394503"/>
    <lineage>
        <taxon>Bacteria</taxon>
        <taxon>Bacillati</taxon>
        <taxon>Bacillota</taxon>
        <taxon>Clostridia</taxon>
        <taxon>Eubacteriales</taxon>
        <taxon>Oscillospiraceae</taxon>
        <taxon>Ruminiclostridium</taxon>
    </lineage>
</organism>
<dbReference type="HOGENOM" id="CLU_014015_2_0_9"/>
<evidence type="ECO:0000256" key="5">
    <source>
        <dbReference type="ARBA" id="ARBA00022842"/>
    </source>
</evidence>
<dbReference type="Pfam" id="PF00348">
    <property type="entry name" value="polyprenyl_synt"/>
    <property type="match status" value="1"/>
</dbReference>
<dbReference type="KEGG" id="cce:Ccel_1526"/>
<evidence type="ECO:0000256" key="1">
    <source>
        <dbReference type="ARBA" id="ARBA00001946"/>
    </source>
</evidence>
<comment type="similarity">
    <text evidence="2 6">Belongs to the FPP/GGPP synthase family.</text>
</comment>
<keyword evidence="8" id="KW-1185">Reference proteome</keyword>
<dbReference type="InterPro" id="IPR033749">
    <property type="entry name" value="Polyprenyl_synt_CS"/>
</dbReference>
<reference evidence="7 8" key="1">
    <citation type="submission" date="2009-01" db="EMBL/GenBank/DDBJ databases">
        <title>Complete sequence of Clostridium cellulolyticum H10.</title>
        <authorList>
            <consortium name="US DOE Joint Genome Institute"/>
            <person name="Lucas S."/>
            <person name="Copeland A."/>
            <person name="Lapidus A."/>
            <person name="Glavina del Rio T."/>
            <person name="Dalin E."/>
            <person name="Tice H."/>
            <person name="Bruce D."/>
            <person name="Goodwin L."/>
            <person name="Pitluck S."/>
            <person name="Chertkov O."/>
            <person name="Saunders E."/>
            <person name="Brettin T."/>
            <person name="Detter J.C."/>
            <person name="Han C."/>
            <person name="Larimer F."/>
            <person name="Land M."/>
            <person name="Hauser L."/>
            <person name="Kyrpides N."/>
            <person name="Ivanova N."/>
            <person name="Zhou J."/>
            <person name="Richardson P."/>
        </authorList>
    </citation>
    <scope>NUCLEOTIDE SEQUENCE [LARGE SCALE GENOMIC DNA]</scope>
    <source>
        <strain evidence="8">ATCC 35319 / DSM 5812 / JCM 6584 / H10</strain>
    </source>
</reference>
<dbReference type="eggNOG" id="COG0142">
    <property type="taxonomic scope" value="Bacteria"/>
</dbReference>
<accession>B8I252</accession>
<proteinExistence type="inferred from homology"/>
<dbReference type="PANTHER" id="PTHR12001:SF69">
    <property type="entry name" value="ALL TRANS-POLYPRENYL-DIPHOSPHATE SYNTHASE PDSS1"/>
    <property type="match status" value="1"/>
</dbReference>
<name>B8I252_RUMCH</name>